<dbReference type="Proteomes" id="UP001143307">
    <property type="component" value="Unassembled WGS sequence"/>
</dbReference>
<proteinExistence type="predicted"/>
<keyword evidence="2" id="KW-1185">Reference proteome</keyword>
<protein>
    <recommendedName>
        <fullName evidence="3">Copper type II ascorbate-dependent monooxygenase C-terminal domain-containing protein</fullName>
    </recommendedName>
</protein>
<sequence>MQTRISLVEAAAWDYQSRTRDVFADHRPQDIECDRDEGWLIEDDEIEVRTDVCNYLSLTQESLLNIPAGSRLEFALSHGDLVYRENSSAHAALSVGGVIVWEQEIAIPSEGAIYREDIELEFEVAQRDSIEIHLHNHGSNAWTIHGLEAVVSGEFNSDAFCPAYDSTYEAIQATVFAQHGCASSLCHSAQNAAGELDLSPENSYANLVDVVSAGSEDLRVAPRKPSDSFLYQKLAAKTQPGSYDIAGSPMPSGGEPVSSGQLEAMRLWIEAGAPESGSVGDTLGRGEDEIERLLGVCLPEPDAVNVIPLDPPATDEGVQFRMPAHKVPAEEERELCFAVYEDFRDDIPNKYMDAAREVFYVQGSEVREDPFTHHNVLLYSAVPLELIHDESFGTWSCAGGDISGQVCEPTDRNSCGDNGRCRSELKDSIACRGYGPGTGLLDTVSQINQFSVQGGSEIEGFYEEIPTHGIFYWNSHAFNLTTEDAMHNVWRNLSFANDKRYESERITFSPHIYAGTGTAPFTKKEVCREYTLEQGDALLMLSSHTHKRGELFTMALKGQEDDPFYVSKNYDEPLEMNFDPPWEFNDANVDSRTLVYCAVYNNGVNPDGTANLDTVTRLSVKPSRSFCRPTACTKGNIGASCDGSEDHASCDSSPGANNGFCDACPISPGVTSDDEMFILLGIKAGDYAGQVARFQPGFAIVTPEQDQTFTAGSAITVKLEMSNFTLVPPLPHNSHGGHDNGVDSAADGGDHGAVDSGHYHIYLNTEDDSAEHLTDYLPEVQFPLPDDIGPGQHYLRITLRAPDHHALGIEQRVYFTIANGL</sequence>
<dbReference type="EMBL" id="SHNP01000010">
    <property type="protein sequence ID" value="MCX2975640.1"/>
    <property type="molecule type" value="Genomic_DNA"/>
</dbReference>
<evidence type="ECO:0008006" key="3">
    <source>
        <dbReference type="Google" id="ProtNLM"/>
    </source>
</evidence>
<reference evidence="1" key="1">
    <citation type="submission" date="2019-02" db="EMBL/GenBank/DDBJ databases">
        <authorList>
            <person name="Li S.-H."/>
        </authorList>
    </citation>
    <scope>NUCLEOTIDE SEQUENCE</scope>
    <source>
        <strain evidence="1">IMCC8485</strain>
    </source>
</reference>
<gene>
    <name evidence="1" type="ORF">EYC87_18855</name>
</gene>
<name>A0ABT3T061_9GAMM</name>
<evidence type="ECO:0000313" key="2">
    <source>
        <dbReference type="Proteomes" id="UP001143307"/>
    </source>
</evidence>
<accession>A0ABT3T061</accession>
<comment type="caution">
    <text evidence="1">The sequence shown here is derived from an EMBL/GenBank/DDBJ whole genome shotgun (WGS) entry which is preliminary data.</text>
</comment>
<evidence type="ECO:0000313" key="1">
    <source>
        <dbReference type="EMBL" id="MCX2975640.1"/>
    </source>
</evidence>
<organism evidence="1 2">
    <name type="scientific">Candidatus Seongchinamella marina</name>
    <dbReference type="NCBI Taxonomy" id="2518990"/>
    <lineage>
        <taxon>Bacteria</taxon>
        <taxon>Pseudomonadati</taxon>
        <taxon>Pseudomonadota</taxon>
        <taxon>Gammaproteobacteria</taxon>
        <taxon>Cellvibrionales</taxon>
        <taxon>Halieaceae</taxon>
        <taxon>Seongchinamella</taxon>
    </lineage>
</organism>